<sequence>MGGRKISYQSYYPKRILVIGRRWNFSVDEWREIANDYRDLEIMTFDDLIDGVVAQFYK</sequence>
<keyword evidence="3" id="KW-1185">Reference proteome</keyword>
<dbReference type="Proteomes" id="UP000198393">
    <property type="component" value="Unassembled WGS sequence"/>
</dbReference>
<reference evidence="2 3" key="1">
    <citation type="submission" date="2017-06" db="EMBL/GenBank/DDBJ databases">
        <authorList>
            <person name="Kim H.J."/>
            <person name="Triplett B.A."/>
        </authorList>
    </citation>
    <scope>NUCLEOTIDE SEQUENCE [LARGE SCALE GENOMIC DNA]</scope>
    <source>
        <strain evidence="2 3">DSM 19307</strain>
    </source>
</reference>
<accession>A0A239GUE5</accession>
<name>A0A239GUE5_EKHLU</name>
<protein>
    <recommendedName>
        <fullName evidence="1">Shedu protein SduA C-terminal domain-containing protein</fullName>
    </recommendedName>
</protein>
<evidence type="ECO:0000259" key="1">
    <source>
        <dbReference type="Pfam" id="PF14082"/>
    </source>
</evidence>
<gene>
    <name evidence="2" type="ORF">SAMN05421640_0973</name>
</gene>
<organism evidence="2 3">
    <name type="scientific">Ekhidna lutea</name>
    <dbReference type="NCBI Taxonomy" id="447679"/>
    <lineage>
        <taxon>Bacteria</taxon>
        <taxon>Pseudomonadati</taxon>
        <taxon>Bacteroidota</taxon>
        <taxon>Cytophagia</taxon>
        <taxon>Cytophagales</taxon>
        <taxon>Reichenbachiellaceae</taxon>
        <taxon>Ekhidna</taxon>
    </lineage>
</organism>
<feature type="domain" description="Shedu protein SduA C-terminal" evidence="1">
    <location>
        <begin position="4"/>
        <end position="49"/>
    </location>
</feature>
<dbReference type="AlphaFoldDB" id="A0A239GUE5"/>
<evidence type="ECO:0000313" key="3">
    <source>
        <dbReference type="Proteomes" id="UP000198393"/>
    </source>
</evidence>
<dbReference type="RefSeq" id="WP_144017330.1">
    <property type="nucleotide sequence ID" value="NZ_FZPD01000002.1"/>
</dbReference>
<proteinExistence type="predicted"/>
<dbReference type="InterPro" id="IPR025359">
    <property type="entry name" value="SduA_C"/>
</dbReference>
<dbReference type="EMBL" id="FZPD01000002">
    <property type="protein sequence ID" value="SNS71684.1"/>
    <property type="molecule type" value="Genomic_DNA"/>
</dbReference>
<evidence type="ECO:0000313" key="2">
    <source>
        <dbReference type="EMBL" id="SNS71684.1"/>
    </source>
</evidence>
<dbReference type="Pfam" id="PF14082">
    <property type="entry name" value="SduA_C"/>
    <property type="match status" value="1"/>
</dbReference>